<dbReference type="InterPro" id="IPR042070">
    <property type="entry name" value="PucR_C-HTH_sf"/>
</dbReference>
<organism evidence="3 4">
    <name type="scientific">Actinokineospora guangxiensis</name>
    <dbReference type="NCBI Taxonomy" id="1490288"/>
    <lineage>
        <taxon>Bacteria</taxon>
        <taxon>Bacillati</taxon>
        <taxon>Actinomycetota</taxon>
        <taxon>Actinomycetes</taxon>
        <taxon>Pseudonocardiales</taxon>
        <taxon>Pseudonocardiaceae</taxon>
        <taxon>Actinokineospora</taxon>
    </lineage>
</organism>
<reference evidence="4" key="1">
    <citation type="journal article" date="2019" name="Int. J. Syst. Evol. Microbiol.">
        <title>The Global Catalogue of Microorganisms (GCM) 10K type strain sequencing project: providing services to taxonomists for standard genome sequencing and annotation.</title>
        <authorList>
            <consortium name="The Broad Institute Genomics Platform"/>
            <consortium name="The Broad Institute Genome Sequencing Center for Infectious Disease"/>
            <person name="Wu L."/>
            <person name="Ma J."/>
        </authorList>
    </citation>
    <scope>NUCLEOTIDE SEQUENCE [LARGE SCALE GENOMIC DNA]</scope>
    <source>
        <strain evidence="4">CCUG 59778</strain>
    </source>
</reference>
<dbReference type="PANTHER" id="PTHR33744">
    <property type="entry name" value="CARBOHYDRATE DIACID REGULATOR"/>
    <property type="match status" value="1"/>
</dbReference>
<dbReference type="InterPro" id="IPR051448">
    <property type="entry name" value="CdaR-like_regulators"/>
</dbReference>
<accession>A0ABW0EPR5</accession>
<proteinExistence type="predicted"/>
<dbReference type="Pfam" id="PF13556">
    <property type="entry name" value="HTH_30"/>
    <property type="match status" value="1"/>
</dbReference>
<evidence type="ECO:0000313" key="3">
    <source>
        <dbReference type="EMBL" id="MFC5289418.1"/>
    </source>
</evidence>
<gene>
    <name evidence="3" type="ORF">ACFPM7_20395</name>
</gene>
<dbReference type="RefSeq" id="WP_378249267.1">
    <property type="nucleotide sequence ID" value="NZ_JBHSKF010000011.1"/>
</dbReference>
<name>A0ABW0EPR5_9PSEU</name>
<evidence type="ECO:0000259" key="2">
    <source>
        <dbReference type="Pfam" id="PF25906"/>
    </source>
</evidence>
<feature type="domain" description="PucR C-terminal helix-turn-helix" evidence="1">
    <location>
        <begin position="318"/>
        <end position="375"/>
    </location>
</feature>
<dbReference type="Proteomes" id="UP001596157">
    <property type="component" value="Unassembled WGS sequence"/>
</dbReference>
<sequence>MIASLPPVLDERVRAVSGDLVREVVAEIQAAVPVYRPDPDPERDPTVIVVRNAGAAIFYCLENPGDSAHPDIGKWEATFREAGRLEFVQGRTMDALQTAVRVGARSAWRRLRVIGAEIGVPTDTMLVLADRIFAYVDELCAVAIAGYTNAQATATGAVERRRKQLLKMLLADPPVSPHAIRELAETTDWTLPRQVHAVAVEPSDTEGRPGPEALADLTSTTPCLVVAEWTDALAERLPQRRIAVGPAVPLERAAHSLSVARRALALVHRGVLRADPVLHCQDHLPALVLLADEYLLAQIVRDALAPFDELTQKQRERLTATLLAWLETRGGVNEVACRLAVHPQTVRYRMHQLEELLGDRLDDPAERLTMEIALRGAILLAHNGSD</sequence>
<evidence type="ECO:0000313" key="4">
    <source>
        <dbReference type="Proteomes" id="UP001596157"/>
    </source>
</evidence>
<keyword evidence="4" id="KW-1185">Reference proteome</keyword>
<dbReference type="InterPro" id="IPR025736">
    <property type="entry name" value="PucR_C-HTH_dom"/>
</dbReference>
<protein>
    <submittedName>
        <fullName evidence="3">PucR family transcriptional regulator</fullName>
    </submittedName>
</protein>
<dbReference type="Pfam" id="PF25906">
    <property type="entry name" value="PucR-like_N"/>
    <property type="match status" value="1"/>
</dbReference>
<feature type="domain" description="PucR-like N-terminal" evidence="2">
    <location>
        <begin position="3"/>
        <end position="170"/>
    </location>
</feature>
<dbReference type="EMBL" id="JBHSKF010000011">
    <property type="protein sequence ID" value="MFC5289418.1"/>
    <property type="molecule type" value="Genomic_DNA"/>
</dbReference>
<dbReference type="PANTHER" id="PTHR33744:SF1">
    <property type="entry name" value="DNA-BINDING TRANSCRIPTIONAL ACTIVATOR ADER"/>
    <property type="match status" value="1"/>
</dbReference>
<dbReference type="InterPro" id="IPR058663">
    <property type="entry name" value="PucR-like_N"/>
</dbReference>
<dbReference type="Gene3D" id="1.10.10.2840">
    <property type="entry name" value="PucR C-terminal helix-turn-helix domain"/>
    <property type="match status" value="1"/>
</dbReference>
<evidence type="ECO:0000259" key="1">
    <source>
        <dbReference type="Pfam" id="PF13556"/>
    </source>
</evidence>
<comment type="caution">
    <text evidence="3">The sequence shown here is derived from an EMBL/GenBank/DDBJ whole genome shotgun (WGS) entry which is preliminary data.</text>
</comment>